<dbReference type="Pfam" id="PF05238">
    <property type="entry name" value="CENP-N"/>
    <property type="match status" value="1"/>
</dbReference>
<dbReference type="AlphaFoldDB" id="I4YJ43"/>
<name>I4YJ43_WALMC</name>
<dbReference type="KEGG" id="wse:WALSEDRAFT_66861"/>
<organism evidence="2 3">
    <name type="scientific">Wallemia mellicola (strain ATCC MYA-4683 / CBS 633.66)</name>
    <name type="common">Wallemia sebi (CBS 633.66)</name>
    <dbReference type="NCBI Taxonomy" id="671144"/>
    <lineage>
        <taxon>Eukaryota</taxon>
        <taxon>Fungi</taxon>
        <taxon>Dikarya</taxon>
        <taxon>Basidiomycota</taxon>
        <taxon>Wallemiomycotina</taxon>
        <taxon>Wallemiomycetes</taxon>
        <taxon>Wallemiales</taxon>
        <taxon>Wallemiaceae</taxon>
        <taxon>Wallemia</taxon>
    </lineage>
</organism>
<feature type="compositionally biased region" description="Basic and acidic residues" evidence="1">
    <location>
        <begin position="423"/>
        <end position="454"/>
    </location>
</feature>
<dbReference type="HOGENOM" id="CLU_538842_0_0_1"/>
<keyword evidence="3" id="KW-1185">Reference proteome</keyword>
<dbReference type="InParanoid" id="I4YJ43"/>
<sequence length="506" mass="58437">MEVDKVKISQRVINLLKNLSSKALSETAIDLIDDSKSPKPRGNITDLLEKYNIHRAKQTQKTQLTRELTADFPLGFTYRQLAIIYFNIFKEKPLLLEWKCYKLTNSKSPSIHEFTEVFINTLSVTQSFGLYQTFVPTSIIPSQSEYGIEGTTIFTLIFTSMQPETLPPSNHRIMFIPLLKAGKILMTSLNQSFKPFFDRALLNAFGHAEGLQYTNLRDTNVGALKSLTLDPKSQGIWKRLTNHCVNIPNPLEEAPDRIDEDPLIADHELKPPSLGEKYDGIIVQSEERNQEMLRRQREALDLWGDGDDLPQISSLSFNVQMPWKIKDEKGTLDCSLSFHGKNVYAGLRQWELEGKTTEAGLPGWLTQSMECGQTENLLVKTSRKSNKWTYVFEDEEDYDNIYGPLLDSDTEDEGTSQHKRRRDKDLEESRKKSKQIEDLQQEREQERIKSKYENPQRPIQSGRDDNIQRAYQIFARETPLKLKKAREEMQKQPRPPRRPSFRSSSE</sequence>
<evidence type="ECO:0000313" key="2">
    <source>
        <dbReference type="EMBL" id="EIM23985.1"/>
    </source>
</evidence>
<dbReference type="Proteomes" id="UP000005242">
    <property type="component" value="Unassembled WGS sequence"/>
</dbReference>
<gene>
    <name evidence="2" type="ORF">WALSEDRAFT_66861</name>
</gene>
<dbReference type="InterPro" id="IPR007902">
    <property type="entry name" value="Chl4/mis15/CENP-N"/>
</dbReference>
<dbReference type="GO" id="GO:0007059">
    <property type="term" value="P:chromosome segregation"/>
    <property type="evidence" value="ECO:0007669"/>
    <property type="project" value="InterPro"/>
</dbReference>
<dbReference type="EMBL" id="JH668223">
    <property type="protein sequence ID" value="EIM23985.1"/>
    <property type="molecule type" value="Genomic_DNA"/>
</dbReference>
<reference evidence="2 3" key="1">
    <citation type="journal article" date="2012" name="Fungal Genet. Biol.">
        <title>The genome of the xerotolerant mold Wallemia sebi reveals adaptations to osmotic stress and suggests cryptic sexual reproduction.</title>
        <authorList>
            <person name="Padamsee M."/>
            <person name="Kumar T.K.A."/>
            <person name="Riley R."/>
            <person name="Binder M."/>
            <person name="Boyd A."/>
            <person name="Calvo A.M."/>
            <person name="Furukawa K."/>
            <person name="Hesse C."/>
            <person name="Hohmann S."/>
            <person name="James T.Y."/>
            <person name="LaButti K."/>
            <person name="Lapidus A."/>
            <person name="Lindquist E."/>
            <person name="Lucas S."/>
            <person name="Miller K."/>
            <person name="Shantappa S."/>
            <person name="Grigoriev I.V."/>
            <person name="Hibbett D.S."/>
            <person name="McLaughlin D.J."/>
            <person name="Spatafora J.W."/>
            <person name="Aime M.C."/>
        </authorList>
    </citation>
    <scope>NUCLEOTIDE SEQUENCE [LARGE SCALE GENOMIC DNA]</scope>
    <source>
        <strain evidence="3">ATCC MYA-4683 / CBS 633.66</strain>
    </source>
</reference>
<protein>
    <submittedName>
        <fullName evidence="2">Uncharacterized protein</fullName>
    </submittedName>
</protein>
<proteinExistence type="predicted"/>
<accession>I4YJ43</accession>
<evidence type="ECO:0000313" key="3">
    <source>
        <dbReference type="Proteomes" id="UP000005242"/>
    </source>
</evidence>
<dbReference type="GeneID" id="18475165"/>
<evidence type="ECO:0000256" key="1">
    <source>
        <dbReference type="SAM" id="MobiDB-lite"/>
    </source>
</evidence>
<feature type="region of interest" description="Disordered" evidence="1">
    <location>
        <begin position="402"/>
        <end position="506"/>
    </location>
</feature>
<dbReference type="OrthoDB" id="10420957at2759"/>
<dbReference type="GO" id="GO:0034080">
    <property type="term" value="P:CENP-A containing chromatin assembly"/>
    <property type="evidence" value="ECO:0007669"/>
    <property type="project" value="InterPro"/>
</dbReference>
<dbReference type="RefSeq" id="XP_006955820.1">
    <property type="nucleotide sequence ID" value="XM_006955758.1"/>
</dbReference>